<feature type="active site" description="Proton donor" evidence="6">
    <location>
        <position position="206"/>
    </location>
</feature>
<dbReference type="SUPFAM" id="SSF51445">
    <property type="entry name" value="(Trans)glycosidases"/>
    <property type="match status" value="1"/>
</dbReference>
<keyword evidence="5" id="KW-0326">Glycosidase</keyword>
<dbReference type="AlphaFoldDB" id="A0A6P7YAU7"/>
<dbReference type="InterPro" id="IPR026283">
    <property type="entry name" value="B-gal_1-like"/>
</dbReference>
<evidence type="ECO:0000259" key="10">
    <source>
        <dbReference type="Pfam" id="PF21317"/>
    </source>
</evidence>
<keyword evidence="2 8" id="KW-0732">Signal</keyword>
<feature type="signal peptide" evidence="8">
    <location>
        <begin position="1"/>
        <end position="46"/>
    </location>
</feature>
<feature type="chain" id="PRO_5027804048" evidence="8">
    <location>
        <begin position="47"/>
        <end position="658"/>
    </location>
</feature>
<evidence type="ECO:0000256" key="4">
    <source>
        <dbReference type="ARBA" id="ARBA00023180"/>
    </source>
</evidence>
<dbReference type="Pfam" id="PF21317">
    <property type="entry name" value="BetaGal_ABD_1"/>
    <property type="match status" value="1"/>
</dbReference>
<evidence type="ECO:0000256" key="1">
    <source>
        <dbReference type="ARBA" id="ARBA00009809"/>
    </source>
</evidence>
<dbReference type="Proteomes" id="UP000515156">
    <property type="component" value="Chromosome 7"/>
</dbReference>
<dbReference type="Pfam" id="PF21467">
    <property type="entry name" value="BetaGal_gal-bd"/>
    <property type="match status" value="1"/>
</dbReference>
<dbReference type="Gene3D" id="3.20.20.80">
    <property type="entry name" value="Glycosidases"/>
    <property type="match status" value="1"/>
</dbReference>
<keyword evidence="3" id="KW-0378">Hydrolase</keyword>
<dbReference type="InterPro" id="IPR008979">
    <property type="entry name" value="Galactose-bd-like_sf"/>
</dbReference>
<evidence type="ECO:0000313" key="12">
    <source>
        <dbReference type="Proteomes" id="UP000515156"/>
    </source>
</evidence>
<feature type="domain" description="Glycoside hydrolase 35 catalytic" evidence="9">
    <location>
        <begin position="59"/>
        <end position="376"/>
    </location>
</feature>
<name>A0A6P7YAU7_9AMPH</name>
<evidence type="ECO:0000256" key="6">
    <source>
        <dbReference type="PIRSR" id="PIRSR006336-1"/>
    </source>
</evidence>
<dbReference type="GO" id="GO:0004565">
    <property type="term" value="F:beta-galactosidase activity"/>
    <property type="evidence" value="ECO:0007669"/>
    <property type="project" value="InterPro"/>
</dbReference>
<dbReference type="InParanoid" id="A0A6P7YAU7"/>
<evidence type="ECO:0000259" key="9">
    <source>
        <dbReference type="Pfam" id="PF01301"/>
    </source>
</evidence>
<dbReference type="FunFam" id="3.20.20.80:FF:000017">
    <property type="entry name" value="Beta-galactosidase"/>
    <property type="match status" value="1"/>
</dbReference>
<dbReference type="Gene3D" id="2.60.120.260">
    <property type="entry name" value="Galactose-binding domain-like"/>
    <property type="match status" value="2"/>
</dbReference>
<evidence type="ECO:0000256" key="8">
    <source>
        <dbReference type="SAM" id="SignalP"/>
    </source>
</evidence>
<feature type="active site" description="Nucleophile" evidence="6">
    <location>
        <position position="286"/>
    </location>
</feature>
<dbReference type="RefSeq" id="XP_030064612.1">
    <property type="nucleotide sequence ID" value="XM_030208752.1"/>
</dbReference>
<dbReference type="Pfam" id="PF01301">
    <property type="entry name" value="Glyco_hydro_35"/>
    <property type="match status" value="1"/>
</dbReference>
<feature type="domain" description="Beta-galactosidase galactose-binding" evidence="11">
    <location>
        <begin position="564"/>
        <end position="620"/>
    </location>
</feature>
<evidence type="ECO:0000256" key="5">
    <source>
        <dbReference type="ARBA" id="ARBA00023295"/>
    </source>
</evidence>
<dbReference type="PIRSF" id="PIRSF006336">
    <property type="entry name" value="B-gal"/>
    <property type="match status" value="1"/>
</dbReference>
<gene>
    <name evidence="13" type="primary">GLB1L</name>
</gene>
<dbReference type="GeneID" id="115473710"/>
<feature type="domain" description="Beta-galactosidase 1-like first all-beta" evidence="10">
    <location>
        <begin position="423"/>
        <end position="535"/>
    </location>
</feature>
<evidence type="ECO:0000259" key="11">
    <source>
        <dbReference type="Pfam" id="PF21467"/>
    </source>
</evidence>
<dbReference type="FunFam" id="2.60.120.260:FF:000021">
    <property type="entry name" value="Beta-galactosidase"/>
    <property type="match status" value="1"/>
</dbReference>
<dbReference type="SUPFAM" id="SSF49785">
    <property type="entry name" value="Galactose-binding domain-like"/>
    <property type="match status" value="1"/>
</dbReference>
<keyword evidence="12" id="KW-1185">Reference proteome</keyword>
<evidence type="ECO:0000256" key="3">
    <source>
        <dbReference type="ARBA" id="ARBA00022801"/>
    </source>
</evidence>
<organism evidence="12 13">
    <name type="scientific">Microcaecilia unicolor</name>
    <dbReference type="NCBI Taxonomy" id="1415580"/>
    <lineage>
        <taxon>Eukaryota</taxon>
        <taxon>Metazoa</taxon>
        <taxon>Chordata</taxon>
        <taxon>Craniata</taxon>
        <taxon>Vertebrata</taxon>
        <taxon>Euteleostomi</taxon>
        <taxon>Amphibia</taxon>
        <taxon>Gymnophiona</taxon>
        <taxon>Siphonopidae</taxon>
        <taxon>Microcaecilia</taxon>
    </lineage>
</organism>
<dbReference type="PRINTS" id="PR00742">
    <property type="entry name" value="GLHYDRLASE35"/>
</dbReference>
<dbReference type="PANTHER" id="PTHR23421">
    <property type="entry name" value="BETA-GALACTOSIDASE RELATED"/>
    <property type="match status" value="1"/>
</dbReference>
<dbReference type="InterPro" id="IPR031330">
    <property type="entry name" value="Gly_Hdrlase_35_cat"/>
</dbReference>
<dbReference type="CTD" id="79411"/>
<accession>A0A6P7YAU7</accession>
<comment type="similarity">
    <text evidence="1 7">Belongs to the glycosyl hydrolase 35 family.</text>
</comment>
<reference evidence="13" key="1">
    <citation type="submission" date="2025-08" db="UniProtKB">
        <authorList>
            <consortium name="RefSeq"/>
        </authorList>
    </citation>
    <scope>IDENTIFICATION</scope>
</reference>
<sequence length="658" mass="75001">MVAEPVKSFQSKRGDPDWRRRAAPAALMDWKLQLLLLHFFLSFTASEKTFEIDFNNNCFRKDGQCFRYVSGSIHYFRVPPEYWKDRLLKMYMTGLNAIQVYVPWNYHEPQPGVYNFEGDRNIEIFLDLAADVGLLVILRPGPYICAEWDMGGLPAWLLQNQNIILRSSDSDYLRAVDSWLSQLLPRMKPRLYQNGGNIISVQVENEYGSYFACDYNYMRHLYKLFRNFLGDQVVLFTTDGNSDKELKCGTLQGLYATVDFGPVPNITQAFAAQRHFEPKGPLVNSEYYTGWLDYWGSNHSTSSPEKVAQGLYDMLEIGANVNMYMFEGGTNFGYWSGADYKNKYLPVTTSYDYDAPLSEAGDPTDKLFSIRSVISKFLDVPHGPMPPATPKFAYGLVPLKKIGELIDCLDDLSPYPPVKTPYPLSFEDIKQYFGFMLYRTRLPIDAWNPTPLMSSLNGVHDLGYVLVNGVYKGTLERDSVLMVSVTGRKGDQLDILVENMGRINFGESFNDFKGLVDNITLGSYILNNWEMYSLNIDTLISAGWPEKWQHMRHPKKKGVNSTVPAFYSGTFLVPGFPRDTYLKLPGWSKGQLWINGFNLGRYWSSRGPQKTLFVPGTILDAILPNNITILELQGAPKETYGLFLERPILNDTVQEDRG</sequence>
<dbReference type="InterPro" id="IPR001944">
    <property type="entry name" value="Glycoside_Hdrlase_35"/>
</dbReference>
<evidence type="ECO:0000256" key="2">
    <source>
        <dbReference type="ARBA" id="ARBA00022729"/>
    </source>
</evidence>
<dbReference type="InterPro" id="IPR048913">
    <property type="entry name" value="BetaGal_gal-bd"/>
</dbReference>
<evidence type="ECO:0000313" key="13">
    <source>
        <dbReference type="RefSeq" id="XP_030064612.1"/>
    </source>
</evidence>
<proteinExistence type="inferred from homology"/>
<dbReference type="GO" id="GO:0005975">
    <property type="term" value="P:carbohydrate metabolic process"/>
    <property type="evidence" value="ECO:0007669"/>
    <property type="project" value="InterPro"/>
</dbReference>
<dbReference type="InterPro" id="IPR048912">
    <property type="entry name" value="BetaGal1-like_ABD1"/>
</dbReference>
<dbReference type="InterPro" id="IPR017853">
    <property type="entry name" value="GH"/>
</dbReference>
<dbReference type="KEGG" id="muo:115473710"/>
<keyword evidence="4" id="KW-0325">Glycoprotein</keyword>
<dbReference type="OrthoDB" id="1657402at2759"/>
<protein>
    <submittedName>
        <fullName evidence="13">Beta-galactosidase-1-like protein isoform X1</fullName>
    </submittedName>
</protein>
<evidence type="ECO:0000256" key="7">
    <source>
        <dbReference type="RuleBase" id="RU003679"/>
    </source>
</evidence>